<dbReference type="InterPro" id="IPR003891">
    <property type="entry name" value="Initiation_fac_eIF4g_MI"/>
</dbReference>
<dbReference type="AlphaFoldDB" id="A0A8E0RQU9"/>
<feature type="region of interest" description="Disordered" evidence="1">
    <location>
        <begin position="1"/>
        <end position="25"/>
    </location>
</feature>
<dbReference type="InterPro" id="IPR016024">
    <property type="entry name" value="ARM-type_fold"/>
</dbReference>
<organism evidence="3 4">
    <name type="scientific">Fasciolopsis buskii</name>
    <dbReference type="NCBI Taxonomy" id="27845"/>
    <lineage>
        <taxon>Eukaryota</taxon>
        <taxon>Metazoa</taxon>
        <taxon>Spiralia</taxon>
        <taxon>Lophotrochozoa</taxon>
        <taxon>Platyhelminthes</taxon>
        <taxon>Trematoda</taxon>
        <taxon>Digenea</taxon>
        <taxon>Plagiorchiida</taxon>
        <taxon>Echinostomata</taxon>
        <taxon>Echinostomatoidea</taxon>
        <taxon>Fasciolidae</taxon>
        <taxon>Fasciolopsis</taxon>
    </lineage>
</organism>
<evidence type="ECO:0000256" key="1">
    <source>
        <dbReference type="SAM" id="MobiDB-lite"/>
    </source>
</evidence>
<evidence type="ECO:0000259" key="2">
    <source>
        <dbReference type="PROSITE" id="PS51366"/>
    </source>
</evidence>
<comment type="caution">
    <text evidence="3">The sequence shown here is derived from an EMBL/GenBank/DDBJ whole genome shotgun (WGS) entry which is preliminary data.</text>
</comment>
<dbReference type="PROSITE" id="PS51366">
    <property type="entry name" value="MI"/>
    <property type="match status" value="1"/>
</dbReference>
<dbReference type="EMBL" id="LUCM01008020">
    <property type="protein sequence ID" value="KAA0189075.1"/>
    <property type="molecule type" value="Genomic_DNA"/>
</dbReference>
<proteinExistence type="predicted"/>
<feature type="domain" description="MI" evidence="2">
    <location>
        <begin position="47"/>
        <end position="169"/>
    </location>
</feature>
<name>A0A8E0RQU9_9TREM</name>
<dbReference type="SMART" id="SM00544">
    <property type="entry name" value="MA3"/>
    <property type="match status" value="1"/>
</dbReference>
<accession>A0A8E0RQU9</accession>
<dbReference type="Pfam" id="PF02847">
    <property type="entry name" value="MA3"/>
    <property type="match status" value="1"/>
</dbReference>
<dbReference type="Proteomes" id="UP000728185">
    <property type="component" value="Unassembled WGS sequence"/>
</dbReference>
<dbReference type="OrthoDB" id="514777at2759"/>
<feature type="compositionally biased region" description="Polar residues" evidence="1">
    <location>
        <begin position="1"/>
        <end position="14"/>
    </location>
</feature>
<sequence>SHQGTKGLLSSTINRSREASPRVPPTQNFWAARQSVNSKAREDYSAVLERNRGNARKIVDILRVGEEDCYSILRDLKEQDRCAVLHSLLELSMDKDERLRDSLGKFFAEVIKNQITSSDLESGCKMFFEKCDEDFLEDYPKVWEYIAQILQHLIQAEGEYFPILLGILEHLHSDGRGATVLAHCLRLSAARLGSGPVGARFRAHHLDWKQLGVSGNVQQFAEKHDVLFTIGTNSRDPLKQLAELSRDSTTTLEQITSFFKGLSSVPPNFVQSCVQMMISNSSGLQRTNIDRRVLGLSILVDHKPDREAEVVQALAGCSHPTVDQWRKSLLDKKVISSEALRTSTDTITKTFLHNA</sequence>
<gene>
    <name evidence="3" type="ORF">FBUS_09894</name>
</gene>
<dbReference type="Gene3D" id="1.25.40.180">
    <property type="match status" value="1"/>
</dbReference>
<dbReference type="SUPFAM" id="SSF48371">
    <property type="entry name" value="ARM repeat"/>
    <property type="match status" value="1"/>
</dbReference>
<protein>
    <recommendedName>
        <fullName evidence="2">MI domain-containing protein</fullName>
    </recommendedName>
</protein>
<evidence type="ECO:0000313" key="4">
    <source>
        <dbReference type="Proteomes" id="UP000728185"/>
    </source>
</evidence>
<evidence type="ECO:0000313" key="3">
    <source>
        <dbReference type="EMBL" id="KAA0189075.1"/>
    </source>
</evidence>
<reference evidence="3" key="1">
    <citation type="submission" date="2019-05" db="EMBL/GenBank/DDBJ databases">
        <title>Annotation for the trematode Fasciolopsis buski.</title>
        <authorList>
            <person name="Choi Y.-J."/>
        </authorList>
    </citation>
    <scope>NUCLEOTIDE SEQUENCE</scope>
    <source>
        <strain evidence="3">HT</strain>
        <tissue evidence="3">Whole worm</tissue>
    </source>
</reference>
<feature type="non-terminal residue" evidence="3">
    <location>
        <position position="355"/>
    </location>
</feature>
<keyword evidence="4" id="KW-1185">Reference proteome</keyword>